<dbReference type="InterPro" id="IPR009241">
    <property type="entry name" value="HigB-like"/>
</dbReference>
<evidence type="ECO:0008006" key="2">
    <source>
        <dbReference type="Google" id="ProtNLM"/>
    </source>
</evidence>
<dbReference type="Pfam" id="PF05973">
    <property type="entry name" value="Gp49"/>
    <property type="match status" value="1"/>
</dbReference>
<reference evidence="1" key="1">
    <citation type="journal article" date="2004" name="Nature">
        <title>Community structure and metabolism through reconstruction of microbial genomes from the environment.</title>
        <authorList>
            <person name="Tyson G.W."/>
            <person name="Chapman J."/>
            <person name="Hugenholtz P."/>
            <person name="Allen E.E."/>
            <person name="Ram R.J."/>
            <person name="Richardson P.M."/>
            <person name="Solovyev V.V."/>
            <person name="Rubin E.M."/>
            <person name="Rokhsar D.S."/>
            <person name="Banfield J.F."/>
        </authorList>
    </citation>
    <scope>NUCLEOTIDE SEQUENCE [LARGE SCALE GENOMIC DNA]</scope>
</reference>
<evidence type="ECO:0000313" key="1">
    <source>
        <dbReference type="EMBL" id="EDZ40406.1"/>
    </source>
</evidence>
<dbReference type="EMBL" id="DS995259">
    <property type="protein sequence ID" value="EDZ40406.1"/>
    <property type="molecule type" value="Genomic_DNA"/>
</dbReference>
<gene>
    <name evidence="1" type="ORF">CGL2_11346185</name>
</gene>
<reference evidence="1" key="2">
    <citation type="journal article" date="2008" name="PLoS Biol.">
        <title>Population genomic analysis of strain variation in Leptospirillum group II bacteria involved in acid mine drainage formation.</title>
        <authorList>
            <person name="Simmons S.L."/>
            <person name="Dibartolo G."/>
            <person name="Denef V.J."/>
            <person name="Goltsman D.S."/>
            <person name="Thelen M.P."/>
            <person name="Banfield J.F."/>
        </authorList>
    </citation>
    <scope>NUCLEOTIDE SEQUENCE [LARGE SCALE GENOMIC DNA]</scope>
</reference>
<proteinExistence type="predicted"/>
<name>B6ALF2_9BACT</name>
<dbReference type="AlphaFoldDB" id="B6ALF2"/>
<organism evidence="1">
    <name type="scientific">Leptospirillum sp. Group II '5-way CG'</name>
    <dbReference type="NCBI Taxonomy" id="419541"/>
    <lineage>
        <taxon>Bacteria</taxon>
        <taxon>Pseudomonadati</taxon>
        <taxon>Nitrospirota</taxon>
        <taxon>Nitrospiria</taxon>
        <taxon>Nitrospirales</taxon>
        <taxon>Nitrospiraceae</taxon>
        <taxon>Leptospirillum</taxon>
    </lineage>
</organism>
<protein>
    <recommendedName>
        <fullName evidence="2">Phage-related protein</fullName>
    </recommendedName>
</protein>
<sequence length="119" mass="13416">MTGLGDNNDKDLYWGPGCRKMLEGFPEEVQDIILQAFFFAQKGSKHPDAKPLKGFHGASVLEVVVPFDTNAYRAVYTTRFTGAIYVLHIFQKKSKSGIATPKKEIDLIKQRLKQIEAQK</sequence>
<accession>B6ALF2</accession>